<sequence length="41" mass="4594">MNLIVELEDAFDMKLSSEDTQSDQFRTARGLVSIISGYLSI</sequence>
<protein>
    <recommendedName>
        <fullName evidence="2">Carrier domain-containing protein</fullName>
    </recommendedName>
</protein>
<dbReference type="AlphaFoldDB" id="A0A382M3V6"/>
<organism evidence="1">
    <name type="scientific">marine metagenome</name>
    <dbReference type="NCBI Taxonomy" id="408172"/>
    <lineage>
        <taxon>unclassified sequences</taxon>
        <taxon>metagenomes</taxon>
        <taxon>ecological metagenomes</taxon>
    </lineage>
</organism>
<dbReference type="SUPFAM" id="SSF47336">
    <property type="entry name" value="ACP-like"/>
    <property type="match status" value="1"/>
</dbReference>
<dbReference type="Gene3D" id="1.10.1200.10">
    <property type="entry name" value="ACP-like"/>
    <property type="match status" value="1"/>
</dbReference>
<accession>A0A382M3V6</accession>
<gene>
    <name evidence="1" type="ORF">METZ01_LOCUS295211</name>
</gene>
<proteinExistence type="predicted"/>
<name>A0A382M3V6_9ZZZZ</name>
<dbReference type="InterPro" id="IPR036736">
    <property type="entry name" value="ACP-like_sf"/>
</dbReference>
<evidence type="ECO:0008006" key="2">
    <source>
        <dbReference type="Google" id="ProtNLM"/>
    </source>
</evidence>
<reference evidence="1" key="1">
    <citation type="submission" date="2018-05" db="EMBL/GenBank/DDBJ databases">
        <authorList>
            <person name="Lanie J.A."/>
            <person name="Ng W.-L."/>
            <person name="Kazmierczak K.M."/>
            <person name="Andrzejewski T.M."/>
            <person name="Davidsen T.M."/>
            <person name="Wayne K.J."/>
            <person name="Tettelin H."/>
            <person name="Glass J.I."/>
            <person name="Rusch D."/>
            <person name="Podicherti R."/>
            <person name="Tsui H.-C.T."/>
            <person name="Winkler M.E."/>
        </authorList>
    </citation>
    <scope>NUCLEOTIDE SEQUENCE</scope>
</reference>
<evidence type="ECO:0000313" key="1">
    <source>
        <dbReference type="EMBL" id="SVC42357.1"/>
    </source>
</evidence>
<dbReference type="EMBL" id="UINC01090426">
    <property type="protein sequence ID" value="SVC42357.1"/>
    <property type="molecule type" value="Genomic_DNA"/>
</dbReference>